<protein>
    <submittedName>
        <fullName evidence="1">Uncharacterized protein</fullName>
    </submittedName>
</protein>
<organism evidence="1 2">
    <name type="scientific">Actinacidiphila acididurans</name>
    <dbReference type="NCBI Taxonomy" id="2784346"/>
    <lineage>
        <taxon>Bacteria</taxon>
        <taxon>Bacillati</taxon>
        <taxon>Actinomycetota</taxon>
        <taxon>Actinomycetes</taxon>
        <taxon>Kitasatosporales</taxon>
        <taxon>Streptomycetaceae</taxon>
        <taxon>Actinacidiphila</taxon>
    </lineage>
</organism>
<proteinExistence type="predicted"/>
<gene>
    <name evidence="1" type="ORF">ITX44_37385</name>
</gene>
<reference evidence="1 2" key="1">
    <citation type="submission" date="2021-01" db="EMBL/GenBank/DDBJ databases">
        <title>Streptomyces acididurans sp. nov., isolated from a peat swamp forest soil.</title>
        <authorList>
            <person name="Chantavorakit T."/>
            <person name="Duangmal K."/>
        </authorList>
    </citation>
    <scope>NUCLEOTIDE SEQUENCE [LARGE SCALE GENOMIC DNA]</scope>
    <source>
        <strain evidence="1 2">KK5PA1</strain>
    </source>
</reference>
<dbReference type="RefSeq" id="WP_205363835.1">
    <property type="nucleotide sequence ID" value="NZ_JADKYB010000031.1"/>
</dbReference>
<name>A0ABS2U4P8_9ACTN</name>
<evidence type="ECO:0000313" key="2">
    <source>
        <dbReference type="Proteomes" id="UP000749040"/>
    </source>
</evidence>
<sequence length="85" mass="8881">MSGSGTTVDFETVTPAKSGNTITGYVYASDGSNNYFQWSGHESKATGVKLTVNRAFTNNSLFCGGVASAPVDASYPDSVCFTIHS</sequence>
<dbReference type="EMBL" id="JADKYB010000031">
    <property type="protein sequence ID" value="MBM9510136.1"/>
    <property type="molecule type" value="Genomic_DNA"/>
</dbReference>
<evidence type="ECO:0000313" key="1">
    <source>
        <dbReference type="EMBL" id="MBM9510136.1"/>
    </source>
</evidence>
<accession>A0ABS2U4P8</accession>
<comment type="caution">
    <text evidence="1">The sequence shown here is derived from an EMBL/GenBank/DDBJ whole genome shotgun (WGS) entry which is preliminary data.</text>
</comment>
<keyword evidence="2" id="KW-1185">Reference proteome</keyword>
<dbReference type="Proteomes" id="UP000749040">
    <property type="component" value="Unassembled WGS sequence"/>
</dbReference>